<dbReference type="AlphaFoldDB" id="A0A3Q1EBZ3"/>
<dbReference type="PANTHER" id="PTHR15599:SF1">
    <property type="entry name" value="RADIAL SPOKE HEAD 14 HOMOLOG"/>
    <property type="match status" value="1"/>
</dbReference>
<reference evidence="2" key="1">
    <citation type="submission" date="2025-08" db="UniProtKB">
        <authorList>
            <consortium name="Ensembl"/>
        </authorList>
    </citation>
    <scope>IDENTIFICATION</scope>
</reference>
<dbReference type="Ensembl" id="ENSAPOT00000015995.1">
    <property type="protein sequence ID" value="ENSAPOP00000000948.1"/>
    <property type="gene ID" value="ENSAPOG00000002184.1"/>
</dbReference>
<dbReference type="InterPro" id="IPR021133">
    <property type="entry name" value="HEAT_type_2"/>
</dbReference>
<dbReference type="SMART" id="SM00185">
    <property type="entry name" value="ARM"/>
    <property type="match status" value="4"/>
</dbReference>
<dbReference type="InterPro" id="IPR011989">
    <property type="entry name" value="ARM-like"/>
</dbReference>
<protein>
    <submittedName>
        <fullName evidence="2">Radial spoke head 14 homolog</fullName>
    </submittedName>
</protein>
<dbReference type="InterPro" id="IPR042856">
    <property type="entry name" value="RSP14"/>
</dbReference>
<dbReference type="STRING" id="80966.ENSAPOP00000000948"/>
<feature type="repeat" description="HEAT" evidence="1">
    <location>
        <begin position="222"/>
        <end position="242"/>
    </location>
</feature>
<dbReference type="Gene3D" id="1.25.10.10">
    <property type="entry name" value="Leucine-rich Repeat Variant"/>
    <property type="match status" value="2"/>
</dbReference>
<dbReference type="InterPro" id="IPR016024">
    <property type="entry name" value="ARM-type_fold"/>
</dbReference>
<dbReference type="Proteomes" id="UP000257200">
    <property type="component" value="Unplaced"/>
</dbReference>
<organism evidence="2 3">
    <name type="scientific">Acanthochromis polyacanthus</name>
    <name type="common">spiny chromis</name>
    <dbReference type="NCBI Taxonomy" id="80966"/>
    <lineage>
        <taxon>Eukaryota</taxon>
        <taxon>Metazoa</taxon>
        <taxon>Chordata</taxon>
        <taxon>Craniata</taxon>
        <taxon>Vertebrata</taxon>
        <taxon>Euteleostomi</taxon>
        <taxon>Actinopterygii</taxon>
        <taxon>Neopterygii</taxon>
        <taxon>Teleostei</taxon>
        <taxon>Neoteleostei</taxon>
        <taxon>Acanthomorphata</taxon>
        <taxon>Ovalentaria</taxon>
        <taxon>Pomacentridae</taxon>
        <taxon>Acanthochromis</taxon>
    </lineage>
</organism>
<proteinExistence type="predicted"/>
<sequence length="338" mass="37320">MDSTRAPVAFGRWDVPLLFGRLQQPEAAERLRSLASLCDLMRDPERLYRTVTGGFLEQLLDLLKDEDPSVRSRTCELLHLVTAHSIGRQAVLSSSLLPPLTQLLDDSSSSCRINTLRVLNRLALLPAGAESLLYLVPQLMLKLQQQDKDDGDDGDEEEVLLLSTISCCSRLDALPALASDGVSLLGRKLTRRSPEVRREAAASLMELSIPVEGKRQVCEGAVLPVLIGLLQDEDLDVRTNAAGVVMHAAIITEGKLRCLHLDVVPVLLDLLSRQPEEDERSKALVLYSLRALTALAEAPGGRRLLLEQLPLLARRTEDRDRDIRRAAQTAVRVVTWTP</sequence>
<accession>A0A3Q1EBZ3</accession>
<dbReference type="PROSITE" id="PS50077">
    <property type="entry name" value="HEAT_REPEAT"/>
    <property type="match status" value="1"/>
</dbReference>
<reference evidence="2" key="2">
    <citation type="submission" date="2025-09" db="UniProtKB">
        <authorList>
            <consortium name="Ensembl"/>
        </authorList>
    </citation>
    <scope>IDENTIFICATION</scope>
</reference>
<name>A0A3Q1EBZ3_9TELE</name>
<dbReference type="InterPro" id="IPR000225">
    <property type="entry name" value="Armadillo"/>
</dbReference>
<keyword evidence="3" id="KW-1185">Reference proteome</keyword>
<dbReference type="GeneTree" id="ENSGT00500000044989"/>
<evidence type="ECO:0000313" key="2">
    <source>
        <dbReference type="Ensembl" id="ENSAPOP00000000948.1"/>
    </source>
</evidence>
<dbReference type="SUPFAM" id="SSF48371">
    <property type="entry name" value="ARM repeat"/>
    <property type="match status" value="1"/>
</dbReference>
<evidence type="ECO:0000313" key="3">
    <source>
        <dbReference type="Proteomes" id="UP000257200"/>
    </source>
</evidence>
<dbReference type="InParanoid" id="A0A3Q1EBZ3"/>
<evidence type="ECO:0000256" key="1">
    <source>
        <dbReference type="PROSITE-ProRule" id="PRU00103"/>
    </source>
</evidence>
<dbReference type="PANTHER" id="PTHR15599">
    <property type="entry name" value="RTDR1"/>
    <property type="match status" value="1"/>
</dbReference>